<feature type="domain" description="N-acetyltransferase" evidence="2">
    <location>
        <begin position="82"/>
        <end position="215"/>
    </location>
</feature>
<dbReference type="PANTHER" id="PTHR47237">
    <property type="entry name" value="SLL0310 PROTEIN"/>
    <property type="match status" value="1"/>
</dbReference>
<dbReference type="Gene3D" id="3.40.630.30">
    <property type="match status" value="1"/>
</dbReference>
<evidence type="ECO:0000313" key="4">
    <source>
        <dbReference type="Proteomes" id="UP000285908"/>
    </source>
</evidence>
<dbReference type="SUPFAM" id="SSF55729">
    <property type="entry name" value="Acyl-CoA N-acyltransferases (Nat)"/>
    <property type="match status" value="1"/>
</dbReference>
<name>A0A438AG62_9RHOB</name>
<evidence type="ECO:0000259" key="2">
    <source>
        <dbReference type="PROSITE" id="PS51186"/>
    </source>
</evidence>
<dbReference type="Gene3D" id="3.40.630.90">
    <property type="match status" value="1"/>
</dbReference>
<feature type="compositionally biased region" description="Polar residues" evidence="1">
    <location>
        <begin position="1"/>
        <end position="17"/>
    </location>
</feature>
<dbReference type="CDD" id="cd04301">
    <property type="entry name" value="NAT_SF"/>
    <property type="match status" value="1"/>
</dbReference>
<evidence type="ECO:0000256" key="1">
    <source>
        <dbReference type="SAM" id="MobiDB-lite"/>
    </source>
</evidence>
<evidence type="ECO:0000313" key="3">
    <source>
        <dbReference type="EMBL" id="RVV97703.1"/>
    </source>
</evidence>
<dbReference type="InterPro" id="IPR016181">
    <property type="entry name" value="Acyl_CoA_acyltransferase"/>
</dbReference>
<dbReference type="GO" id="GO:0016747">
    <property type="term" value="F:acyltransferase activity, transferring groups other than amino-acyl groups"/>
    <property type="evidence" value="ECO:0007669"/>
    <property type="project" value="InterPro"/>
</dbReference>
<accession>A0A438AG62</accession>
<dbReference type="InterPro" id="IPR000182">
    <property type="entry name" value="GNAT_dom"/>
</dbReference>
<gene>
    <name evidence="3" type="ORF">EKE94_09375</name>
</gene>
<dbReference type="PROSITE" id="PS51186">
    <property type="entry name" value="GNAT"/>
    <property type="match status" value="1"/>
</dbReference>
<dbReference type="AlphaFoldDB" id="A0A438AG62"/>
<dbReference type="InterPro" id="IPR052729">
    <property type="entry name" value="Acyl/Acetyltrans_Enzymes"/>
</dbReference>
<keyword evidence="4" id="KW-1185">Reference proteome</keyword>
<sequence length="356" mass="36078">MSDSMRSASRPQDSGSAASKAPGPGSRDVVPPKSAQPGSAATGRAPLDLPSSDPQQPGATHPGPARGDATHPRAAPPDVARVELVPFTAAHLPGAQRLSQAAGWPHREADWALTLSVSRGVAAMQDGQVVGTGLCAHLGPVAALNMIIVETGLRGAGLGRRLMAALLKLAEGRSCRLVATEMGLPLYRRFGFVETGRILKCSGTARAATPERPVVAAGSAKVAALAAADRAATGLSRADLLAGIAARGTLLETEGGIALLRRFGTGYVVGPLLARSDAAARALLSEAARRRAGADLRIDMPLPQAEALVAHATTLGLHPADGTGIAMARAPLPADEPSALSSPGLRAYALVSQALG</sequence>
<dbReference type="PANTHER" id="PTHR47237:SF2">
    <property type="entry name" value="BLL4206 PROTEIN"/>
    <property type="match status" value="1"/>
</dbReference>
<dbReference type="Pfam" id="PF00583">
    <property type="entry name" value="Acetyltransf_1"/>
    <property type="match status" value="1"/>
</dbReference>
<feature type="region of interest" description="Disordered" evidence="1">
    <location>
        <begin position="1"/>
        <end position="74"/>
    </location>
</feature>
<dbReference type="EMBL" id="RQXX01000003">
    <property type="protein sequence ID" value="RVV97703.1"/>
    <property type="molecule type" value="Genomic_DNA"/>
</dbReference>
<organism evidence="3 4">
    <name type="scientific">Mesobaculum littorinae</name>
    <dbReference type="NCBI Taxonomy" id="2486419"/>
    <lineage>
        <taxon>Bacteria</taxon>
        <taxon>Pseudomonadati</taxon>
        <taxon>Pseudomonadota</taxon>
        <taxon>Alphaproteobacteria</taxon>
        <taxon>Rhodobacterales</taxon>
        <taxon>Roseobacteraceae</taxon>
        <taxon>Mesobaculum</taxon>
    </lineage>
</organism>
<protein>
    <submittedName>
        <fullName evidence="3">GNAT family N-acetyltransferase</fullName>
    </submittedName>
</protein>
<proteinExistence type="predicted"/>
<reference evidence="3 4" key="1">
    <citation type="submission" date="2018-11" db="EMBL/GenBank/DDBJ databases">
        <title>Mesobaculum littorinae gen. nov., sp. nov., isolated from Littorina scabra that represents a novel genus of the order Rhodobacteraceae.</title>
        <authorList>
            <person name="Li F."/>
        </authorList>
    </citation>
    <scope>NUCLEOTIDE SEQUENCE [LARGE SCALE GENOMIC DNA]</scope>
    <source>
        <strain evidence="3 4">M0103</strain>
    </source>
</reference>
<dbReference type="Proteomes" id="UP000285908">
    <property type="component" value="Unassembled WGS sequence"/>
</dbReference>
<comment type="caution">
    <text evidence="3">The sequence shown here is derived from an EMBL/GenBank/DDBJ whole genome shotgun (WGS) entry which is preliminary data.</text>
</comment>
<keyword evidence="3" id="KW-0808">Transferase</keyword>
<dbReference type="OrthoDB" id="8453373at2"/>
<dbReference type="InterPro" id="IPR041496">
    <property type="entry name" value="YitH/HolE_GNAT"/>
</dbReference>
<dbReference type="Pfam" id="PF18014">
    <property type="entry name" value="Acetyltransf_18"/>
    <property type="match status" value="1"/>
</dbReference>